<name>A0A8H6Z3E4_9AGAR</name>
<gene>
    <name evidence="1" type="ORF">MVEN_00012700</name>
</gene>
<evidence type="ECO:0000313" key="1">
    <source>
        <dbReference type="EMBL" id="KAF7371573.1"/>
    </source>
</evidence>
<comment type="caution">
    <text evidence="1">The sequence shown here is derived from an EMBL/GenBank/DDBJ whole genome shotgun (WGS) entry which is preliminary data.</text>
</comment>
<sequence length="77" mass="8824">MCLFTPASYTVTVQLSWLLSLARLDWPNRMYDSRSNIANASRCTVFFKQEGSRAHGGHMSPRHLRHFVTSLSVLKIQ</sequence>
<reference evidence="1" key="1">
    <citation type="submission" date="2020-05" db="EMBL/GenBank/DDBJ databases">
        <title>Mycena genomes resolve the evolution of fungal bioluminescence.</title>
        <authorList>
            <person name="Tsai I.J."/>
        </authorList>
    </citation>
    <scope>NUCLEOTIDE SEQUENCE</scope>
    <source>
        <strain evidence="1">CCC161011</strain>
    </source>
</reference>
<proteinExistence type="predicted"/>
<organism evidence="1 2">
    <name type="scientific">Mycena venus</name>
    <dbReference type="NCBI Taxonomy" id="2733690"/>
    <lineage>
        <taxon>Eukaryota</taxon>
        <taxon>Fungi</taxon>
        <taxon>Dikarya</taxon>
        <taxon>Basidiomycota</taxon>
        <taxon>Agaricomycotina</taxon>
        <taxon>Agaricomycetes</taxon>
        <taxon>Agaricomycetidae</taxon>
        <taxon>Agaricales</taxon>
        <taxon>Marasmiineae</taxon>
        <taxon>Mycenaceae</taxon>
        <taxon>Mycena</taxon>
    </lineage>
</organism>
<dbReference type="Proteomes" id="UP000620124">
    <property type="component" value="Unassembled WGS sequence"/>
</dbReference>
<evidence type="ECO:0000313" key="2">
    <source>
        <dbReference type="Proteomes" id="UP000620124"/>
    </source>
</evidence>
<accession>A0A8H6Z3E4</accession>
<keyword evidence="2" id="KW-1185">Reference proteome</keyword>
<dbReference type="AlphaFoldDB" id="A0A8H6Z3E4"/>
<protein>
    <submittedName>
        <fullName evidence="1">Uncharacterized protein</fullName>
    </submittedName>
</protein>
<dbReference type="EMBL" id="JACAZI010000001">
    <property type="protein sequence ID" value="KAF7371573.1"/>
    <property type="molecule type" value="Genomic_DNA"/>
</dbReference>